<gene>
    <name evidence="14" type="ORF">HNY73_001892</name>
</gene>
<comment type="caution">
    <text evidence="14">The sequence shown here is derived from an EMBL/GenBank/DDBJ whole genome shotgun (WGS) entry which is preliminary data.</text>
</comment>
<evidence type="ECO:0000256" key="10">
    <source>
        <dbReference type="ARBA" id="ARBA00023303"/>
    </source>
</evidence>
<dbReference type="InterPro" id="IPR006202">
    <property type="entry name" value="Neur_chan_lig-bd"/>
</dbReference>
<dbReference type="Gene3D" id="1.20.58.390">
    <property type="entry name" value="Neurotransmitter-gated ion-channel transmembrane domain"/>
    <property type="match status" value="1"/>
</dbReference>
<keyword evidence="8" id="KW-0406">Ion transport</keyword>
<evidence type="ECO:0000256" key="6">
    <source>
        <dbReference type="ARBA" id="ARBA00022729"/>
    </source>
</evidence>
<dbReference type="CDD" id="cd19049">
    <property type="entry name" value="LGIC_TM_anion"/>
    <property type="match status" value="1"/>
</dbReference>
<reference evidence="14" key="2">
    <citation type="submission" date="2020-06" db="EMBL/GenBank/DDBJ databases">
        <authorList>
            <person name="Sheffer M."/>
        </authorList>
    </citation>
    <scope>NUCLEOTIDE SEQUENCE</scope>
</reference>
<evidence type="ECO:0000256" key="5">
    <source>
        <dbReference type="ARBA" id="ARBA00022692"/>
    </source>
</evidence>
<comment type="subcellular location">
    <subcellularLocation>
        <location evidence="2">Cell membrane</location>
    </subcellularLocation>
    <subcellularLocation>
        <location evidence="1">Membrane</location>
        <topology evidence="1">Multi-pass membrane protein</topology>
    </subcellularLocation>
</comment>
<dbReference type="Gene3D" id="2.70.170.10">
    <property type="entry name" value="Neurotransmitter-gated ion-channel ligand-binding domain"/>
    <property type="match status" value="1"/>
</dbReference>
<dbReference type="InterPro" id="IPR036734">
    <property type="entry name" value="Neur_chan_lig-bd_sf"/>
</dbReference>
<keyword evidence="10" id="KW-0407">Ion channel</keyword>
<dbReference type="Pfam" id="PF02931">
    <property type="entry name" value="Neur_chan_LBD"/>
    <property type="match status" value="1"/>
</dbReference>
<keyword evidence="4" id="KW-1003">Cell membrane</keyword>
<feature type="transmembrane region" description="Helical" evidence="11">
    <location>
        <begin position="171"/>
        <end position="194"/>
    </location>
</feature>
<feature type="transmembrane region" description="Helical" evidence="11">
    <location>
        <begin position="267"/>
        <end position="285"/>
    </location>
</feature>
<evidence type="ECO:0000313" key="14">
    <source>
        <dbReference type="EMBL" id="KAF8793857.1"/>
    </source>
</evidence>
<dbReference type="GO" id="GO:0005254">
    <property type="term" value="F:chloride channel activity"/>
    <property type="evidence" value="ECO:0007669"/>
    <property type="project" value="UniProtKB-ARBA"/>
</dbReference>
<dbReference type="InterPro" id="IPR006201">
    <property type="entry name" value="Neur_channel"/>
</dbReference>
<organism evidence="14 15">
    <name type="scientific">Argiope bruennichi</name>
    <name type="common">Wasp spider</name>
    <name type="synonym">Aranea bruennichi</name>
    <dbReference type="NCBI Taxonomy" id="94029"/>
    <lineage>
        <taxon>Eukaryota</taxon>
        <taxon>Metazoa</taxon>
        <taxon>Ecdysozoa</taxon>
        <taxon>Arthropoda</taxon>
        <taxon>Chelicerata</taxon>
        <taxon>Arachnida</taxon>
        <taxon>Araneae</taxon>
        <taxon>Araneomorphae</taxon>
        <taxon>Entelegynae</taxon>
        <taxon>Araneoidea</taxon>
        <taxon>Araneidae</taxon>
        <taxon>Argiope</taxon>
    </lineage>
</organism>
<dbReference type="SUPFAM" id="SSF90112">
    <property type="entry name" value="Neurotransmitter-gated ion-channel transmembrane pore"/>
    <property type="match status" value="1"/>
</dbReference>
<dbReference type="InterPro" id="IPR006029">
    <property type="entry name" value="Neurotrans-gated_channel_TM"/>
</dbReference>
<feature type="transmembrane region" description="Helical" evidence="11">
    <location>
        <begin position="116"/>
        <end position="135"/>
    </location>
</feature>
<evidence type="ECO:0000259" key="12">
    <source>
        <dbReference type="Pfam" id="PF02931"/>
    </source>
</evidence>
<evidence type="ECO:0000313" key="15">
    <source>
        <dbReference type="Proteomes" id="UP000807504"/>
    </source>
</evidence>
<evidence type="ECO:0000256" key="9">
    <source>
        <dbReference type="ARBA" id="ARBA00023136"/>
    </source>
</evidence>
<dbReference type="Pfam" id="PF02932">
    <property type="entry name" value="Neur_chan_memb"/>
    <property type="match status" value="1"/>
</dbReference>
<keyword evidence="3" id="KW-0813">Transport</keyword>
<evidence type="ECO:0000259" key="13">
    <source>
        <dbReference type="Pfam" id="PF02932"/>
    </source>
</evidence>
<sequence length="288" mass="33080">MYLQNYPMDTQKCFLSITSLANDDSRMTLKWIHERKKEERVDNLSDLYLANVHPLKYQVTNATTSKYQIEWPTGHMTAGKKLKRFRFTVSKSNQKLRLYTSLRANFTFDRHLSSHIFNVYIPSGLVVLLSFLSFWLNVRSVPARVALGLTSLLTLSTQASQVRSRLPPINYLTALDVWLFACILQVFLSLIQYATVYSCYSVKVRNQRSNSSNAWSAAGTRGNIASELSMAGHETRTGKRKREMSPKKPLGQDFDEDVQYLDKASRLIFPLGFLVFSIAYWASYLKRS</sequence>
<dbReference type="PANTHER" id="PTHR18945">
    <property type="entry name" value="NEUROTRANSMITTER GATED ION CHANNEL"/>
    <property type="match status" value="1"/>
</dbReference>
<keyword evidence="5 11" id="KW-0812">Transmembrane</keyword>
<keyword evidence="6" id="KW-0732">Signal</keyword>
<dbReference type="InterPro" id="IPR038050">
    <property type="entry name" value="Neuro_actylchol_rec"/>
</dbReference>
<evidence type="ECO:0000256" key="2">
    <source>
        <dbReference type="ARBA" id="ARBA00004236"/>
    </source>
</evidence>
<evidence type="ECO:0000256" key="4">
    <source>
        <dbReference type="ARBA" id="ARBA00022475"/>
    </source>
</evidence>
<evidence type="ECO:0000256" key="8">
    <source>
        <dbReference type="ARBA" id="ARBA00023065"/>
    </source>
</evidence>
<dbReference type="GO" id="GO:0005886">
    <property type="term" value="C:plasma membrane"/>
    <property type="evidence" value="ECO:0007669"/>
    <property type="project" value="UniProtKB-SubCell"/>
</dbReference>
<dbReference type="PRINTS" id="PR00253">
    <property type="entry name" value="GABAARECEPTR"/>
</dbReference>
<feature type="domain" description="Neurotransmitter-gated ion-channel transmembrane" evidence="13">
    <location>
        <begin position="119"/>
        <end position="233"/>
    </location>
</feature>
<dbReference type="InterPro" id="IPR036719">
    <property type="entry name" value="Neuro-gated_channel_TM_sf"/>
</dbReference>
<accession>A0A8T0FRT8</accession>
<dbReference type="GO" id="GO:0005230">
    <property type="term" value="F:extracellular ligand-gated monoatomic ion channel activity"/>
    <property type="evidence" value="ECO:0007669"/>
    <property type="project" value="InterPro"/>
</dbReference>
<proteinExistence type="predicted"/>
<evidence type="ECO:0000256" key="11">
    <source>
        <dbReference type="SAM" id="Phobius"/>
    </source>
</evidence>
<dbReference type="SUPFAM" id="SSF63712">
    <property type="entry name" value="Nicotinic receptor ligand binding domain-like"/>
    <property type="match status" value="1"/>
</dbReference>
<keyword evidence="14" id="KW-0675">Receptor</keyword>
<keyword evidence="15" id="KW-1185">Reference proteome</keyword>
<evidence type="ECO:0000256" key="3">
    <source>
        <dbReference type="ARBA" id="ARBA00022448"/>
    </source>
</evidence>
<keyword evidence="9 11" id="KW-0472">Membrane</keyword>
<evidence type="ECO:0000256" key="7">
    <source>
        <dbReference type="ARBA" id="ARBA00022989"/>
    </source>
</evidence>
<dbReference type="GO" id="GO:0099095">
    <property type="term" value="F:ligand-gated monoatomic anion channel activity"/>
    <property type="evidence" value="ECO:0007669"/>
    <property type="project" value="UniProtKB-ARBA"/>
</dbReference>
<dbReference type="InterPro" id="IPR006028">
    <property type="entry name" value="GABAA/Glycine_rcpt"/>
</dbReference>
<dbReference type="GO" id="GO:0004888">
    <property type="term" value="F:transmembrane signaling receptor activity"/>
    <property type="evidence" value="ECO:0007669"/>
    <property type="project" value="InterPro"/>
</dbReference>
<dbReference type="Proteomes" id="UP000807504">
    <property type="component" value="Unassembled WGS sequence"/>
</dbReference>
<reference evidence="14" key="1">
    <citation type="journal article" date="2020" name="bioRxiv">
        <title>Chromosome-level reference genome of the European wasp spider Argiope bruennichi: a resource for studies on range expansion and evolutionary adaptation.</title>
        <authorList>
            <person name="Sheffer M.M."/>
            <person name="Hoppe A."/>
            <person name="Krehenwinkel H."/>
            <person name="Uhl G."/>
            <person name="Kuss A.W."/>
            <person name="Jensen L."/>
            <person name="Jensen C."/>
            <person name="Gillespie R.G."/>
            <person name="Hoff K.J."/>
            <person name="Prost S."/>
        </authorList>
    </citation>
    <scope>NUCLEOTIDE SEQUENCE</scope>
</reference>
<dbReference type="AlphaFoldDB" id="A0A8T0FRT8"/>
<name>A0A8T0FRT8_ARGBR</name>
<keyword evidence="7 11" id="KW-1133">Transmembrane helix</keyword>
<dbReference type="EMBL" id="JABXBU010000002">
    <property type="protein sequence ID" value="KAF8793857.1"/>
    <property type="molecule type" value="Genomic_DNA"/>
</dbReference>
<feature type="domain" description="Neurotransmitter-gated ion-channel ligand-binding" evidence="12">
    <location>
        <begin position="1"/>
        <end position="57"/>
    </location>
</feature>
<evidence type="ECO:0000256" key="1">
    <source>
        <dbReference type="ARBA" id="ARBA00004141"/>
    </source>
</evidence>
<protein>
    <submittedName>
        <fullName evidence="14">Glycine receptor subunit beta-type 4 like protein</fullName>
    </submittedName>
</protein>